<dbReference type="PROSITE" id="PS50043">
    <property type="entry name" value="HTH_LUXR_2"/>
    <property type="match status" value="1"/>
</dbReference>
<evidence type="ECO:0000259" key="4">
    <source>
        <dbReference type="PROSITE" id="PS50043"/>
    </source>
</evidence>
<feature type="domain" description="HTH luxR-type" evidence="4">
    <location>
        <begin position="815"/>
        <end position="880"/>
    </location>
</feature>
<dbReference type="PRINTS" id="PR00038">
    <property type="entry name" value="HTHLUXR"/>
</dbReference>
<keyword evidence="3" id="KW-0804">Transcription</keyword>
<dbReference type="RefSeq" id="WP_139468688.1">
    <property type="nucleotide sequence ID" value="NZ_VDMQ01000005.1"/>
</dbReference>
<dbReference type="InterPro" id="IPR036388">
    <property type="entry name" value="WH-like_DNA-bd_sf"/>
</dbReference>
<dbReference type="PANTHER" id="PTHR44688:SF16">
    <property type="entry name" value="DNA-BINDING TRANSCRIPTIONAL ACTIVATOR DEVR_DOSR"/>
    <property type="match status" value="1"/>
</dbReference>
<dbReference type="GO" id="GO:0003677">
    <property type="term" value="F:DNA binding"/>
    <property type="evidence" value="ECO:0007669"/>
    <property type="project" value="UniProtKB-KW"/>
</dbReference>
<dbReference type="Gene3D" id="1.10.10.10">
    <property type="entry name" value="Winged helix-like DNA-binding domain superfamily/Winged helix DNA-binding domain"/>
    <property type="match status" value="1"/>
</dbReference>
<dbReference type="SMART" id="SM00421">
    <property type="entry name" value="HTH_LUXR"/>
    <property type="match status" value="1"/>
</dbReference>
<sequence>MIQNLRENELSELLSVTRGAGSDTVVVTGPAGSGRTTLLTSVADATTLSVSIVRANPVEREWRLSGLSAFLAAVDDAVGTSLRSLITSSTDERSTFAVAENLDASLRQRAFNAFAVIVDDADLMDPASLEVIGYLLRRRSVKNLRAILSVRSIDRSGPLSSFPRVALSPLKVESLIELGLSSTSPLAWKSVLEIVARCSAGNPGSFESLLSAIRPGALYENEALSLPLRPGPELQETAGRSFENCSIQMLDALRVISCGAYIPTHIAEQVAQVGEGSIEDLVAQGLVRQMRNGVEVCDPRIRSVVYYSMTDTERHRLHAAIADELADDEAVLHMWHTSFAAIDAERVVGLLMCATECVRGGQILHGLELAERALLLSDGPAHESAVEELTAELMAQCQYTLARRYLRFLQGRKGTDEVSPSVLRLRILIDYAELSVINDQHVMRVVDSNAEKSPQACASLLASTGFCYLQQWDAENARAAAERISTLLGPDAEVAQVVESVVDLFDAALNGRCLPSTEELVVIGYRIRRTFAVEFSWIVIAQILSLADRFDEARAALSNFFDQSSHLTPLWARLSRVVAFDNECRAGNYHRVRELDELLTAGNDHHESVSVNDHIRTAMMAVLDGHSDLARNAVHDARRLTAQGSSWLLRCRLAAIEARTAMQEGDFASANRHFARCHRLSTRLPSPHLLRYLDDFIESLVYVGDISKAKRILAELEQAQRDVPMTWTAAAAARSRALLMSGDEAWREFSRLLDSWTSPELEYVRGRTFLAYAHKLKELGYDADSEEMKAIGRSVLADIGFGDARVVGETHAESSGSITDSLNDKELPVVELLTQGYKNHVIAHELFVSVRTVELRLTNIYRKVGVKSRFELMRALDQENKARSEDE</sequence>
<dbReference type="AlphaFoldDB" id="A0A5C4X4A1"/>
<comment type="caution">
    <text evidence="5">The sequence shown here is derived from an EMBL/GenBank/DDBJ whole genome shotgun (WGS) entry which is preliminary data.</text>
</comment>
<dbReference type="InterPro" id="IPR041664">
    <property type="entry name" value="AAA_16"/>
</dbReference>
<dbReference type="EMBL" id="VDMQ01000005">
    <property type="protein sequence ID" value="TNM54893.1"/>
    <property type="molecule type" value="Genomic_DNA"/>
</dbReference>
<dbReference type="PANTHER" id="PTHR44688">
    <property type="entry name" value="DNA-BINDING TRANSCRIPTIONAL ACTIVATOR DEVR_DOSR"/>
    <property type="match status" value="1"/>
</dbReference>
<evidence type="ECO:0000313" key="5">
    <source>
        <dbReference type="EMBL" id="TNM54893.1"/>
    </source>
</evidence>
<evidence type="ECO:0000256" key="1">
    <source>
        <dbReference type="ARBA" id="ARBA00023015"/>
    </source>
</evidence>
<dbReference type="Pfam" id="PF13191">
    <property type="entry name" value="AAA_16"/>
    <property type="match status" value="1"/>
</dbReference>
<dbReference type="SUPFAM" id="SSF46894">
    <property type="entry name" value="C-terminal effector domain of the bipartite response regulators"/>
    <property type="match status" value="1"/>
</dbReference>
<accession>A0A5C4X4A1</accession>
<dbReference type="CDD" id="cd06170">
    <property type="entry name" value="LuxR_C_like"/>
    <property type="match status" value="1"/>
</dbReference>
<evidence type="ECO:0000256" key="2">
    <source>
        <dbReference type="ARBA" id="ARBA00023125"/>
    </source>
</evidence>
<evidence type="ECO:0000256" key="3">
    <source>
        <dbReference type="ARBA" id="ARBA00023163"/>
    </source>
</evidence>
<reference evidence="5 6" key="1">
    <citation type="submission" date="2019-06" db="EMBL/GenBank/DDBJ databases">
        <authorList>
            <person name="Mardanova A.M."/>
            <person name="Pudova D.S."/>
            <person name="Shagimardanova E.I."/>
            <person name="Gogoleva N.E."/>
            <person name="Lutfullin M.T."/>
            <person name="Hadieva G.F."/>
            <person name="Sharipova M.R."/>
        </authorList>
    </citation>
    <scope>NUCLEOTIDE SEQUENCE [LARGE SCALE GENOMIC DNA]</scope>
    <source>
        <strain evidence="5 6">MG-1</strain>
    </source>
</reference>
<dbReference type="PROSITE" id="PS00622">
    <property type="entry name" value="HTH_LUXR_1"/>
    <property type="match status" value="1"/>
</dbReference>
<evidence type="ECO:0000313" key="6">
    <source>
        <dbReference type="Proteomes" id="UP000314223"/>
    </source>
</evidence>
<proteinExistence type="predicted"/>
<dbReference type="InterPro" id="IPR027417">
    <property type="entry name" value="P-loop_NTPase"/>
</dbReference>
<dbReference type="GO" id="GO:0006355">
    <property type="term" value="P:regulation of DNA-templated transcription"/>
    <property type="evidence" value="ECO:0007669"/>
    <property type="project" value="InterPro"/>
</dbReference>
<keyword evidence="2" id="KW-0238">DNA-binding</keyword>
<name>A0A5C4X4A1_9MICO</name>
<dbReference type="InterPro" id="IPR016032">
    <property type="entry name" value="Sig_transdc_resp-reg_C-effctor"/>
</dbReference>
<dbReference type="InterPro" id="IPR000792">
    <property type="entry name" value="Tscrpt_reg_LuxR_C"/>
</dbReference>
<dbReference type="Pfam" id="PF00196">
    <property type="entry name" value="GerE"/>
    <property type="match status" value="1"/>
</dbReference>
<organism evidence="5 6">
    <name type="scientific">Brevibacterium sediminis</name>
    <dbReference type="NCBI Taxonomy" id="1857024"/>
    <lineage>
        <taxon>Bacteria</taxon>
        <taxon>Bacillati</taxon>
        <taxon>Actinomycetota</taxon>
        <taxon>Actinomycetes</taxon>
        <taxon>Micrococcales</taxon>
        <taxon>Brevibacteriaceae</taxon>
        <taxon>Brevibacterium</taxon>
    </lineage>
</organism>
<keyword evidence="1" id="KW-0805">Transcription regulation</keyword>
<dbReference type="Proteomes" id="UP000314223">
    <property type="component" value="Unassembled WGS sequence"/>
</dbReference>
<gene>
    <name evidence="5" type="ORF">FHQ09_10335</name>
</gene>
<dbReference type="SUPFAM" id="SSF52540">
    <property type="entry name" value="P-loop containing nucleoside triphosphate hydrolases"/>
    <property type="match status" value="1"/>
</dbReference>
<protein>
    <recommendedName>
        <fullName evidence="4">HTH luxR-type domain-containing protein</fullName>
    </recommendedName>
</protein>